<dbReference type="Proteomes" id="UP001374803">
    <property type="component" value="Chromosome"/>
</dbReference>
<dbReference type="InterPro" id="IPR028994">
    <property type="entry name" value="Integrin_alpha_N"/>
</dbReference>
<feature type="signal peptide" evidence="1">
    <location>
        <begin position="1"/>
        <end position="21"/>
    </location>
</feature>
<feature type="chain" id="PRO_5046606660" evidence="1">
    <location>
        <begin position="22"/>
        <end position="917"/>
    </location>
</feature>
<evidence type="ECO:0000256" key="1">
    <source>
        <dbReference type="SAM" id="SignalP"/>
    </source>
</evidence>
<proteinExistence type="predicted"/>
<name>A0ABZ2LE86_9BACT</name>
<dbReference type="PANTHER" id="PTHR46580">
    <property type="entry name" value="SENSOR KINASE-RELATED"/>
    <property type="match status" value="1"/>
</dbReference>
<keyword evidence="3" id="KW-1185">Reference proteome</keyword>
<sequence length="917" mass="95866">MKILQRLGALLVLGTVCLASCQTLPDTGACGNGVVEVQLGEVCDGTSTLAGTVCNAACQYACVRGADASDGVGKCPGGYYCGADSVCRAPSGQFARDDNASMASDADRIDVADVDDDGSLDLIATSTGFTRVHFFSGGKFSEVTLIPNKGSTAPIVAPLTGDARTDLLFPSQQISVWQGLSDRTLEPIQYPSLVLSGAGARDAQSFVADTHATFGTDPSPGDETYLFRPKPGGGSDIELERGLNLTPVQTLRGPADQVAGEVQVGDIDGDNCPDAVYGFLRRSIGSGTPGVDLFFPCKAIPGGVLPSAPLPATEPAIRFPSVPGRPSARYVVGERGVLLADFDGDDKLDVLVHAEMDTDNASDRASFAAILLAYGVGDGRFQSTPPHDSVTGDGMAAILDGGPLDFPKARGAVIFPLAAEQLTNRGSNPDKLADFVFPEQILLRTKGFQDGGSVRNVKIPAPGGIIWREALVGNFNTDGFFDILAGSENGFDFYSGTQDPSVMTPFPFSVPNGAQNFAVGDFDGDRTNDVAFSSSNELFVAFGTQSGPNAPTSMGRFPSIEHVEAGKLAVPGQVPDGLADLAVIGTDTGESNAPFLALLTGSISRKLVAPLRLHVEGTPATVVDSLMAAAGVFDTTSRGLDMAAIGEPLAQGDVFTLWNIPLTGDARVITNSVSQRGFNLSALGGAVATDVDWASAATAAMDLDAPAGADALDELIIAVPPKPELDSEQEDITRGGALIVGRLGNGTWATQSMAVLGGGKGTAKTRFKWKLRVTDVDDDKVKDLVALYFQDGAPKLQVFFNDRTGNLGEPLTIDVPGQRIVDCAWMRADELSTDENKKDLVVLTIDDQRRYGLFLVKSDKAKRGFLPAKSVADLGIRAEANREFRASIAAGDVTADGVDDIVVSAANAVTLFRGRPR</sequence>
<evidence type="ECO:0000313" key="3">
    <source>
        <dbReference type="Proteomes" id="UP001374803"/>
    </source>
</evidence>
<gene>
    <name evidence="2" type="ORF">LVJ94_18685</name>
</gene>
<accession>A0ABZ2LE86</accession>
<dbReference type="Gene3D" id="2.130.10.130">
    <property type="entry name" value="Integrin alpha, N-terminal"/>
    <property type="match status" value="1"/>
</dbReference>
<dbReference type="RefSeq" id="WP_394838920.1">
    <property type="nucleotide sequence ID" value="NZ_CP089929.1"/>
</dbReference>
<dbReference type="EMBL" id="CP089983">
    <property type="protein sequence ID" value="WXB09249.1"/>
    <property type="molecule type" value="Genomic_DNA"/>
</dbReference>
<dbReference type="PANTHER" id="PTHR46580:SF2">
    <property type="entry name" value="MAM DOMAIN-CONTAINING PROTEIN"/>
    <property type="match status" value="1"/>
</dbReference>
<dbReference type="SUPFAM" id="SSF69318">
    <property type="entry name" value="Integrin alpha N-terminal domain"/>
    <property type="match status" value="2"/>
</dbReference>
<evidence type="ECO:0000313" key="2">
    <source>
        <dbReference type="EMBL" id="WXB09249.1"/>
    </source>
</evidence>
<organism evidence="2 3">
    <name type="scientific">Pendulispora rubella</name>
    <dbReference type="NCBI Taxonomy" id="2741070"/>
    <lineage>
        <taxon>Bacteria</taxon>
        <taxon>Pseudomonadati</taxon>
        <taxon>Myxococcota</taxon>
        <taxon>Myxococcia</taxon>
        <taxon>Myxococcales</taxon>
        <taxon>Sorangiineae</taxon>
        <taxon>Pendulisporaceae</taxon>
        <taxon>Pendulispora</taxon>
    </lineage>
</organism>
<keyword evidence="1" id="KW-0732">Signal</keyword>
<reference evidence="2" key="1">
    <citation type="submission" date="2021-12" db="EMBL/GenBank/DDBJ databases">
        <title>Discovery of the Pendulisporaceae a myxobacterial family with distinct sporulation behavior and unique specialized metabolism.</title>
        <authorList>
            <person name="Garcia R."/>
            <person name="Popoff A."/>
            <person name="Bader C.D."/>
            <person name="Loehr J."/>
            <person name="Walesch S."/>
            <person name="Walt C."/>
            <person name="Boldt J."/>
            <person name="Bunk B."/>
            <person name="Haeckl F.J.F.P.J."/>
            <person name="Gunesch A.P."/>
            <person name="Birkelbach J."/>
            <person name="Nuebel U."/>
            <person name="Pietschmann T."/>
            <person name="Bach T."/>
            <person name="Mueller R."/>
        </authorList>
    </citation>
    <scope>NUCLEOTIDE SEQUENCE</scope>
    <source>
        <strain evidence="2">MSr11367</strain>
    </source>
</reference>
<protein>
    <submittedName>
        <fullName evidence="2">VCBS repeat-containing protein</fullName>
    </submittedName>
</protein>